<keyword evidence="4" id="KW-0670">Pyruvate</keyword>
<dbReference type="CDD" id="cd02008">
    <property type="entry name" value="TPP_IOR_alpha"/>
    <property type="match status" value="1"/>
</dbReference>
<dbReference type="InterPro" id="IPR046667">
    <property type="entry name" value="DUF6537"/>
</dbReference>
<evidence type="ECO:0000313" key="4">
    <source>
        <dbReference type="EMBL" id="EHK57874.1"/>
    </source>
</evidence>
<sequence>MGDARPISFDLLGNGRNTPAETCLTRAVVWGAAQKELQMTLHDVALDDKFDLSKERIFLSGAQAVVRMLLMQRERDRRAGLNTAGFVSGYRGSPLGGLDQQLWRAKKQLGDASIVFQPGLNEELAATACWGTQQTELLGEGKYDGVFSVWYGKGPGVDRSGDVFRHANLAGSSKHGGVLALMGDDHMAESSTNAHATEFLFVDTMIPILNPAGVQELIDYGLYGYAMSRFAGTWAAIKCVKDNIESTASVDASLDRLNIIIPEFDMPPGGLNIRHELDQLGQEARLHEHKRAATAAFIKANDLNRIVYSGGRNPKIGIITIGKSYLDVRQALEDIGVDEAHANRIGVRLFKVGCPWPLDFDHIADFVRGLEMVIVVEEKRSLIEVQLRESLYNTAMQPVIIGKKDERGGWLFPAKGSLDPNDIAIALGERIVKTIGPSEEISARVARLKQFQAMLADTKDIGARTPFFCSGCPHNSSTKVPEGSIAAAGIGCHFMALWMDRSTVGFTAMGGEGAQWVGQAPFSTREHIFQNLGDGTYNHSGSLALRFALASGANITYKILYNDAVAMTGGQPHEGNLTVDMIASQVRAEGVERIAVVTDEPGKYAAAGIVFPAGSTIHHRDELDLVQRQLRDVKGVSVLLYDQTCAAEKRRRRKRGTFPDPDKRVIINELVCEGCGDCGVQSNCVSIQPVETEFGRKRRIDQSSCNKDFSCVNGFCPSFVTVHGAKVRKAEGMAGKSDPLEGVPEPQPFALDRDGWSSIIDGVGGTGVVTIGAILGMAAHLEGKGCGMIDMAGLAQKGGAVFSHVRIARTPEDIHAIRVSAGKADLVLGCDLVVSGNKKVLAAVREGHTIFVANTAEIMPGDFARSADFSLPVERLKKAIREAAGEQKAHFFDATRTASALFGNSLGANMFMLGFACQHGGLPLSAEAVERAIELNGEAVAMNIAAFRWGRRAAHQPDFVKAMITQSGQADEPSIARSFDEIVARRVEFLAAYQNAAYAKRYADRVAVVRNAEQAALPGSTTVAEAVAKNLFKLMAIKDEYEVARLYTDGSFQRQLAAQFQEYDKLEFHLAPPIMGWRGADGRPRKSSFGPWMMKAFRLLASLKRLRGSALDVFGYTAERRIERDLLARYEADVDRIARILTPAKIEAAAALASVPALIRGYGHVKQASVEKAAGERARLVARLENAEAKPELEAAE</sequence>
<accession>H0HN80</accession>
<dbReference type="Pfam" id="PF01558">
    <property type="entry name" value="POR"/>
    <property type="match status" value="1"/>
</dbReference>
<dbReference type="SUPFAM" id="SSF52922">
    <property type="entry name" value="TK C-terminal domain-like"/>
    <property type="match status" value="1"/>
</dbReference>
<dbReference type="InterPro" id="IPR051457">
    <property type="entry name" value="2-oxoacid:Fd_oxidoreductase"/>
</dbReference>
<keyword evidence="1" id="KW-0560">Oxidoreductase</keyword>
<dbReference type="SUPFAM" id="SSF53323">
    <property type="entry name" value="Pyruvate-ferredoxin oxidoreductase, PFOR, domain III"/>
    <property type="match status" value="1"/>
</dbReference>
<dbReference type="EMBL" id="AHAM01000053">
    <property type="protein sequence ID" value="EHK57874.1"/>
    <property type="molecule type" value="Genomic_DNA"/>
</dbReference>
<protein>
    <submittedName>
        <fullName evidence="4">Pyruvate/ketoisovalerate oxidoreductase</fullName>
    </submittedName>
</protein>
<dbReference type="AlphaFoldDB" id="H0HN80"/>
<proteinExistence type="predicted"/>
<dbReference type="InterPro" id="IPR002869">
    <property type="entry name" value="Pyrv_flavodox_OxRed_cen"/>
</dbReference>
<dbReference type="NCBIfam" id="NF009589">
    <property type="entry name" value="PRK13030.1"/>
    <property type="match status" value="1"/>
</dbReference>
<dbReference type="Gene3D" id="3.40.920.10">
    <property type="entry name" value="Pyruvate-ferredoxin oxidoreductase, PFOR, domain III"/>
    <property type="match status" value="1"/>
</dbReference>
<dbReference type="SUPFAM" id="SSF52518">
    <property type="entry name" value="Thiamin diphosphate-binding fold (THDP-binding)"/>
    <property type="match status" value="2"/>
</dbReference>
<feature type="domain" description="DUF6537" evidence="3">
    <location>
        <begin position="980"/>
        <end position="1177"/>
    </location>
</feature>
<dbReference type="Gene3D" id="3.40.50.920">
    <property type="match status" value="1"/>
</dbReference>
<dbReference type="InterPro" id="IPR029061">
    <property type="entry name" value="THDP-binding"/>
</dbReference>
<dbReference type="InterPro" id="IPR002880">
    <property type="entry name" value="Pyrv_Fd/Flavodoxin_OxRdtase_N"/>
</dbReference>
<gene>
    <name evidence="4" type="ORF">MAXJ12_08014</name>
</gene>
<feature type="domain" description="Pyruvate/ketoisovalerate oxidoreductase catalytic" evidence="2">
    <location>
        <begin position="764"/>
        <end position="951"/>
    </location>
</feature>
<evidence type="ECO:0000313" key="5">
    <source>
        <dbReference type="Proteomes" id="UP000003250"/>
    </source>
</evidence>
<dbReference type="PANTHER" id="PTHR48084:SF3">
    <property type="entry name" value="SUBUNIT OF PYRUVATE:FLAVODOXIN OXIDOREDUCTASE"/>
    <property type="match status" value="1"/>
</dbReference>
<dbReference type="PATRIC" id="fig|1107882.3.peg.1564"/>
<dbReference type="Gene3D" id="3.40.50.970">
    <property type="match status" value="1"/>
</dbReference>
<dbReference type="NCBIfam" id="NF009588">
    <property type="entry name" value="PRK13029.1"/>
    <property type="match status" value="1"/>
</dbReference>
<dbReference type="Proteomes" id="UP000003250">
    <property type="component" value="Unassembled WGS sequence"/>
</dbReference>
<dbReference type="GO" id="GO:0016903">
    <property type="term" value="F:oxidoreductase activity, acting on the aldehyde or oxo group of donors"/>
    <property type="evidence" value="ECO:0007669"/>
    <property type="project" value="InterPro"/>
</dbReference>
<evidence type="ECO:0000259" key="3">
    <source>
        <dbReference type="Pfam" id="PF20169"/>
    </source>
</evidence>
<dbReference type="Pfam" id="PF20169">
    <property type="entry name" value="DUF6537"/>
    <property type="match status" value="1"/>
</dbReference>
<dbReference type="InterPro" id="IPR009014">
    <property type="entry name" value="Transketo_C/PFOR_II"/>
</dbReference>
<name>H0HN80_9HYPH</name>
<organism evidence="4 5">
    <name type="scientific">Mesorhizobium alhagi CCNWXJ12-2</name>
    <dbReference type="NCBI Taxonomy" id="1107882"/>
    <lineage>
        <taxon>Bacteria</taxon>
        <taxon>Pseudomonadati</taxon>
        <taxon>Pseudomonadota</taxon>
        <taxon>Alphaproteobacteria</taxon>
        <taxon>Hyphomicrobiales</taxon>
        <taxon>Phyllobacteriaceae</taxon>
        <taxon>Allomesorhizobium</taxon>
    </lineage>
</organism>
<evidence type="ECO:0000256" key="1">
    <source>
        <dbReference type="ARBA" id="ARBA00023002"/>
    </source>
</evidence>
<dbReference type="CDD" id="cd07034">
    <property type="entry name" value="TPP_PYR_PFOR_IOR-alpha_like"/>
    <property type="match status" value="1"/>
</dbReference>
<dbReference type="PANTHER" id="PTHR48084">
    <property type="entry name" value="2-OXOGLUTARATE OXIDOREDUCTASE SUBUNIT KORB-RELATED"/>
    <property type="match status" value="1"/>
</dbReference>
<keyword evidence="5" id="KW-1185">Reference proteome</keyword>
<dbReference type="InterPro" id="IPR019752">
    <property type="entry name" value="Pyrv/ketoisovalerate_OxRed_cat"/>
</dbReference>
<evidence type="ECO:0000259" key="2">
    <source>
        <dbReference type="Pfam" id="PF01558"/>
    </source>
</evidence>
<reference evidence="4 5" key="1">
    <citation type="journal article" date="2012" name="J. Bacteriol.">
        <title>Draft Genome Sequence of Mesorhizobium alhagi CCNWXJ12-2T, a Novel Salt-Resistant Species Isolated from the Desert of Northwestern China.</title>
        <authorList>
            <person name="Zhou M."/>
            <person name="Chen W."/>
            <person name="Chen H."/>
            <person name="Wei G."/>
        </authorList>
    </citation>
    <scope>NUCLEOTIDE SEQUENCE [LARGE SCALE GENOMIC DNA]</scope>
    <source>
        <strain evidence="4 5">CCNWXJ12-2</strain>
    </source>
</reference>